<evidence type="ECO:0000313" key="1">
    <source>
        <dbReference type="EMBL" id="SVA30967.1"/>
    </source>
</evidence>
<protein>
    <submittedName>
        <fullName evidence="1">Uncharacterized protein</fullName>
    </submittedName>
</protein>
<reference evidence="1" key="1">
    <citation type="submission" date="2018-05" db="EMBL/GenBank/DDBJ databases">
        <authorList>
            <person name="Lanie J.A."/>
            <person name="Ng W.-L."/>
            <person name="Kazmierczak K.M."/>
            <person name="Andrzejewski T.M."/>
            <person name="Davidsen T.M."/>
            <person name="Wayne K.J."/>
            <person name="Tettelin H."/>
            <person name="Glass J.I."/>
            <person name="Rusch D."/>
            <person name="Podicherti R."/>
            <person name="Tsui H.-C.T."/>
            <person name="Winkler M.E."/>
        </authorList>
    </citation>
    <scope>NUCLEOTIDE SEQUENCE</scope>
</reference>
<accession>A0A381UUD5</accession>
<feature type="non-terminal residue" evidence="1">
    <location>
        <position position="1"/>
    </location>
</feature>
<dbReference type="AlphaFoldDB" id="A0A381UUD5"/>
<dbReference type="EMBL" id="UINC01007018">
    <property type="protein sequence ID" value="SVA30967.1"/>
    <property type="molecule type" value="Genomic_DNA"/>
</dbReference>
<gene>
    <name evidence="1" type="ORF">METZ01_LOCUS83821</name>
</gene>
<sequence length="70" mass="8166">DTMVSDGTLKKRRLERYRERVSDLIRHQLESEFWTIDRKEILNMSTATIESLDVSPTDMANRLVQGQIDG</sequence>
<organism evidence="1">
    <name type="scientific">marine metagenome</name>
    <dbReference type="NCBI Taxonomy" id="408172"/>
    <lineage>
        <taxon>unclassified sequences</taxon>
        <taxon>metagenomes</taxon>
        <taxon>ecological metagenomes</taxon>
    </lineage>
</organism>
<name>A0A381UUD5_9ZZZZ</name>
<proteinExistence type="predicted"/>